<organism evidence="2 3">
    <name type="scientific">Lepraria neglecta</name>
    <dbReference type="NCBI Taxonomy" id="209136"/>
    <lineage>
        <taxon>Eukaryota</taxon>
        <taxon>Fungi</taxon>
        <taxon>Dikarya</taxon>
        <taxon>Ascomycota</taxon>
        <taxon>Pezizomycotina</taxon>
        <taxon>Lecanoromycetes</taxon>
        <taxon>OSLEUM clade</taxon>
        <taxon>Lecanoromycetidae</taxon>
        <taxon>Lecanorales</taxon>
        <taxon>Lecanorineae</taxon>
        <taxon>Stereocaulaceae</taxon>
        <taxon>Lepraria</taxon>
    </lineage>
</organism>
<evidence type="ECO:0000256" key="1">
    <source>
        <dbReference type="SAM" id="MobiDB-lite"/>
    </source>
</evidence>
<proteinExistence type="predicted"/>
<evidence type="ECO:0000313" key="2">
    <source>
        <dbReference type="EMBL" id="KAK3171987.1"/>
    </source>
</evidence>
<comment type="caution">
    <text evidence="2">The sequence shown here is derived from an EMBL/GenBank/DDBJ whole genome shotgun (WGS) entry which is preliminary data.</text>
</comment>
<feature type="region of interest" description="Disordered" evidence="1">
    <location>
        <begin position="23"/>
        <end position="89"/>
    </location>
</feature>
<protein>
    <submittedName>
        <fullName evidence="2">Uncharacterized protein</fullName>
    </submittedName>
</protein>
<sequence length="118" mass="13180">MHCSSDKEPQAFKPVFLQLWAPEANKTAGKKAQTPPDQSLAENPEATPPKKKSKNRNEQQRRQCREAEKALISQSRAEKEKETRSSVMPGLSSVSFDLLLCPAQSNDEYMEDDGTTEA</sequence>
<dbReference type="EMBL" id="JASNWA010000008">
    <property type="protein sequence ID" value="KAK3171987.1"/>
    <property type="molecule type" value="Genomic_DNA"/>
</dbReference>
<name>A0AAE0DJ06_9LECA</name>
<evidence type="ECO:0000313" key="3">
    <source>
        <dbReference type="Proteomes" id="UP001276659"/>
    </source>
</evidence>
<feature type="compositionally biased region" description="Basic and acidic residues" evidence="1">
    <location>
        <begin position="55"/>
        <end position="69"/>
    </location>
</feature>
<dbReference type="Proteomes" id="UP001276659">
    <property type="component" value="Unassembled WGS sequence"/>
</dbReference>
<accession>A0AAE0DJ06</accession>
<gene>
    <name evidence="2" type="ORF">OEA41_004071</name>
</gene>
<keyword evidence="3" id="KW-1185">Reference proteome</keyword>
<reference evidence="2" key="1">
    <citation type="submission" date="2022-11" db="EMBL/GenBank/DDBJ databases">
        <title>Chromosomal genome sequence assembly and mating type (MAT) locus characterization of the leprose asexual lichenized fungus Lepraria neglecta (Nyl.) Erichsen.</title>
        <authorList>
            <person name="Allen J.L."/>
            <person name="Pfeffer B."/>
        </authorList>
    </citation>
    <scope>NUCLEOTIDE SEQUENCE</scope>
    <source>
        <strain evidence="2">Allen 5258</strain>
    </source>
</reference>
<dbReference type="AlphaFoldDB" id="A0AAE0DJ06"/>